<dbReference type="Pfam" id="PF07366">
    <property type="entry name" value="SnoaL"/>
    <property type="match status" value="1"/>
</dbReference>
<dbReference type="InterPro" id="IPR009959">
    <property type="entry name" value="Cyclase_SnoaL-like"/>
</dbReference>
<dbReference type="PANTHER" id="PTHR38436:SF1">
    <property type="entry name" value="ESTER CYCLASE"/>
    <property type="match status" value="1"/>
</dbReference>
<dbReference type="InterPro" id="IPR032710">
    <property type="entry name" value="NTF2-like_dom_sf"/>
</dbReference>
<name>A0A4Q5J8U6_9ACTN</name>
<dbReference type="SUPFAM" id="SSF54427">
    <property type="entry name" value="NTF2-like"/>
    <property type="match status" value="1"/>
</dbReference>
<dbReference type="GO" id="GO:0030638">
    <property type="term" value="P:polyketide metabolic process"/>
    <property type="evidence" value="ECO:0007669"/>
    <property type="project" value="InterPro"/>
</dbReference>
<organism evidence="1 2">
    <name type="scientific">Nocardioides iriomotensis</name>
    <dbReference type="NCBI Taxonomy" id="715784"/>
    <lineage>
        <taxon>Bacteria</taxon>
        <taxon>Bacillati</taxon>
        <taxon>Actinomycetota</taxon>
        <taxon>Actinomycetes</taxon>
        <taxon>Propionibacteriales</taxon>
        <taxon>Nocardioidaceae</taxon>
        <taxon>Nocardioides</taxon>
    </lineage>
</organism>
<evidence type="ECO:0000313" key="2">
    <source>
        <dbReference type="Proteomes" id="UP000291189"/>
    </source>
</evidence>
<dbReference type="OrthoDB" id="3624661at2"/>
<dbReference type="AlphaFoldDB" id="A0A4Q5J8U6"/>
<reference evidence="1 2" key="1">
    <citation type="submission" date="2019-01" db="EMBL/GenBank/DDBJ databases">
        <title>Nocardioides guangzhouensis sp. nov., an actinobacterium isolated from soil.</title>
        <authorList>
            <person name="Fu Y."/>
            <person name="Cai Y."/>
            <person name="Lin Z."/>
            <person name="Chen P."/>
        </authorList>
    </citation>
    <scope>NUCLEOTIDE SEQUENCE [LARGE SCALE GENOMIC DNA]</scope>
    <source>
        <strain evidence="1 2">NBRC 105384</strain>
    </source>
</reference>
<evidence type="ECO:0000313" key="1">
    <source>
        <dbReference type="EMBL" id="RYU14338.1"/>
    </source>
</evidence>
<dbReference type="Gene3D" id="3.10.450.50">
    <property type="match status" value="1"/>
</dbReference>
<keyword evidence="2" id="KW-1185">Reference proteome</keyword>
<sequence length="131" mass="14665">MGGAVSDQDPKNVVRQLIDEVMNRGNLSVLEDLYSPRLAPAAHRWVEPFLASFTDVRMRIVELVAEGETVVGRFACSGTHTGTWLGHPATGRRFTDVAEVYFFRVVDGRIVRAWGLEDTADRVRQLGLHRT</sequence>
<dbReference type="PANTHER" id="PTHR38436">
    <property type="entry name" value="POLYKETIDE CYCLASE SNOAL-LIKE DOMAIN"/>
    <property type="match status" value="1"/>
</dbReference>
<evidence type="ECO:0008006" key="3">
    <source>
        <dbReference type="Google" id="ProtNLM"/>
    </source>
</evidence>
<accession>A0A4Q5J8U6</accession>
<comment type="caution">
    <text evidence="1">The sequence shown here is derived from an EMBL/GenBank/DDBJ whole genome shotgun (WGS) entry which is preliminary data.</text>
</comment>
<gene>
    <name evidence="1" type="ORF">ETU37_03795</name>
</gene>
<protein>
    <recommendedName>
        <fullName evidence="3">Ester cyclase</fullName>
    </recommendedName>
</protein>
<proteinExistence type="predicted"/>
<dbReference type="Proteomes" id="UP000291189">
    <property type="component" value="Unassembled WGS sequence"/>
</dbReference>
<dbReference type="EMBL" id="SDPU01000011">
    <property type="protein sequence ID" value="RYU14338.1"/>
    <property type="molecule type" value="Genomic_DNA"/>
</dbReference>